<accession>A0A2V1DJY5</accession>
<evidence type="ECO:0000256" key="1">
    <source>
        <dbReference type="SAM" id="MobiDB-lite"/>
    </source>
</evidence>
<sequence>MRITHPGIIGRFHPSPKPCTRAPQTSFIPTSSSCERWRNARADLAPPPSHKHQLNTQLITPRRERLRPRPRARYEKKKQIAFVNLHSAANEEGWRASEEELEL</sequence>
<dbReference type="Proteomes" id="UP000244855">
    <property type="component" value="Unassembled WGS sequence"/>
</dbReference>
<keyword evidence="3" id="KW-1185">Reference proteome</keyword>
<organism evidence="2 3">
    <name type="scientific">Periconia macrospinosa</name>
    <dbReference type="NCBI Taxonomy" id="97972"/>
    <lineage>
        <taxon>Eukaryota</taxon>
        <taxon>Fungi</taxon>
        <taxon>Dikarya</taxon>
        <taxon>Ascomycota</taxon>
        <taxon>Pezizomycotina</taxon>
        <taxon>Dothideomycetes</taxon>
        <taxon>Pleosporomycetidae</taxon>
        <taxon>Pleosporales</taxon>
        <taxon>Massarineae</taxon>
        <taxon>Periconiaceae</taxon>
        <taxon>Periconia</taxon>
    </lineage>
</organism>
<feature type="region of interest" description="Disordered" evidence="1">
    <location>
        <begin position="1"/>
        <end position="32"/>
    </location>
</feature>
<feature type="compositionally biased region" description="Polar residues" evidence="1">
    <location>
        <begin position="22"/>
        <end position="32"/>
    </location>
</feature>
<dbReference type="PROSITE" id="PS51257">
    <property type="entry name" value="PROKAR_LIPOPROTEIN"/>
    <property type="match status" value="1"/>
</dbReference>
<evidence type="ECO:0000313" key="3">
    <source>
        <dbReference type="Proteomes" id="UP000244855"/>
    </source>
</evidence>
<gene>
    <name evidence="2" type="ORF">DM02DRAFT_45492</name>
</gene>
<dbReference type="AlphaFoldDB" id="A0A2V1DJY5"/>
<evidence type="ECO:0000313" key="2">
    <source>
        <dbReference type="EMBL" id="PVH98482.1"/>
    </source>
</evidence>
<reference evidence="2 3" key="1">
    <citation type="journal article" date="2018" name="Sci. Rep.">
        <title>Comparative genomics provides insights into the lifestyle and reveals functional heterogeneity of dark septate endophytic fungi.</title>
        <authorList>
            <person name="Knapp D.G."/>
            <person name="Nemeth J.B."/>
            <person name="Barry K."/>
            <person name="Hainaut M."/>
            <person name="Henrissat B."/>
            <person name="Johnson J."/>
            <person name="Kuo A."/>
            <person name="Lim J.H.P."/>
            <person name="Lipzen A."/>
            <person name="Nolan M."/>
            <person name="Ohm R.A."/>
            <person name="Tamas L."/>
            <person name="Grigoriev I.V."/>
            <person name="Spatafora J.W."/>
            <person name="Nagy L.G."/>
            <person name="Kovacs G.M."/>
        </authorList>
    </citation>
    <scope>NUCLEOTIDE SEQUENCE [LARGE SCALE GENOMIC DNA]</scope>
    <source>
        <strain evidence="2 3">DSE2036</strain>
    </source>
</reference>
<dbReference type="EMBL" id="KZ805412">
    <property type="protein sequence ID" value="PVH98482.1"/>
    <property type="molecule type" value="Genomic_DNA"/>
</dbReference>
<protein>
    <submittedName>
        <fullName evidence="2">Uncharacterized protein</fullName>
    </submittedName>
</protein>
<name>A0A2V1DJY5_9PLEO</name>
<proteinExistence type="predicted"/>